<feature type="transmembrane region" description="Helical" evidence="6">
    <location>
        <begin position="120"/>
        <end position="138"/>
    </location>
</feature>
<accession>A0A0F8A439</accession>
<dbReference type="PANTHER" id="PTHR22779">
    <property type="entry name" value="SD17342P"/>
    <property type="match status" value="1"/>
</dbReference>
<dbReference type="Pfam" id="PF10190">
    <property type="entry name" value="Tmemb_170"/>
    <property type="match status" value="1"/>
</dbReference>
<keyword evidence="3 6" id="KW-0812">Transmembrane</keyword>
<dbReference type="InterPro" id="IPR019334">
    <property type="entry name" value="TMEM170A/B/YPR153W-like"/>
</dbReference>
<sequence length="142" mass="15877">MSNPTVPPEGYRTPPFPSLSIFRLSDTTPQRLHTIYYIEDAWRFTLLWTLITYAVFHLGAVAVTFLTHGWKKSSWKYLWAVPGVYLAMAGLEAVLAGTVVGLVVGAIYKAGYYEMNTWIPFTWGLINVLVLVISSFSIQGGL</sequence>
<evidence type="ECO:0000256" key="6">
    <source>
        <dbReference type="SAM" id="Phobius"/>
    </source>
</evidence>
<organism evidence="7 8">
    <name type="scientific">Hirsutella minnesotensis 3608</name>
    <dbReference type="NCBI Taxonomy" id="1043627"/>
    <lineage>
        <taxon>Eukaryota</taxon>
        <taxon>Fungi</taxon>
        <taxon>Dikarya</taxon>
        <taxon>Ascomycota</taxon>
        <taxon>Pezizomycotina</taxon>
        <taxon>Sordariomycetes</taxon>
        <taxon>Hypocreomycetidae</taxon>
        <taxon>Hypocreales</taxon>
        <taxon>Ophiocordycipitaceae</taxon>
        <taxon>Hirsutella</taxon>
    </lineage>
</organism>
<name>A0A0F8A439_9HYPO</name>
<evidence type="ECO:0000256" key="3">
    <source>
        <dbReference type="ARBA" id="ARBA00022692"/>
    </source>
</evidence>
<dbReference type="OrthoDB" id="2131401at2759"/>
<comment type="similarity">
    <text evidence="2">Belongs to the TMEM170 family.</text>
</comment>
<protein>
    <recommendedName>
        <fullName evidence="9">Integral membrane protein</fullName>
    </recommendedName>
</protein>
<comment type="subcellular location">
    <subcellularLocation>
        <location evidence="1">Membrane</location>
        <topology evidence="1">Multi-pass membrane protein</topology>
    </subcellularLocation>
</comment>
<feature type="transmembrane region" description="Helical" evidence="6">
    <location>
        <begin position="46"/>
        <end position="66"/>
    </location>
</feature>
<keyword evidence="5 6" id="KW-0472">Membrane</keyword>
<evidence type="ECO:0000256" key="5">
    <source>
        <dbReference type="ARBA" id="ARBA00023136"/>
    </source>
</evidence>
<dbReference type="AlphaFoldDB" id="A0A0F8A439"/>
<evidence type="ECO:0000256" key="1">
    <source>
        <dbReference type="ARBA" id="ARBA00004141"/>
    </source>
</evidence>
<dbReference type="PANTHER" id="PTHR22779:SF6">
    <property type="entry name" value="SD17342P"/>
    <property type="match status" value="1"/>
</dbReference>
<evidence type="ECO:0000256" key="2">
    <source>
        <dbReference type="ARBA" id="ARBA00006325"/>
    </source>
</evidence>
<evidence type="ECO:0000256" key="4">
    <source>
        <dbReference type="ARBA" id="ARBA00022989"/>
    </source>
</evidence>
<proteinExistence type="inferred from homology"/>
<evidence type="ECO:0000313" key="8">
    <source>
        <dbReference type="Proteomes" id="UP000054481"/>
    </source>
</evidence>
<keyword evidence="8" id="KW-1185">Reference proteome</keyword>
<dbReference type="EMBL" id="KQ030540">
    <property type="protein sequence ID" value="KJZ72909.1"/>
    <property type="molecule type" value="Genomic_DNA"/>
</dbReference>
<reference evidence="7 8" key="1">
    <citation type="journal article" date="2014" name="Genome Biol. Evol.">
        <title>Comparative genomics and transcriptomics analyses reveal divergent lifestyle features of nematode endoparasitic fungus Hirsutella minnesotensis.</title>
        <authorList>
            <person name="Lai Y."/>
            <person name="Liu K."/>
            <person name="Zhang X."/>
            <person name="Zhang X."/>
            <person name="Li K."/>
            <person name="Wang N."/>
            <person name="Shu C."/>
            <person name="Wu Y."/>
            <person name="Wang C."/>
            <person name="Bushley K.E."/>
            <person name="Xiang M."/>
            <person name="Liu X."/>
        </authorList>
    </citation>
    <scope>NUCLEOTIDE SEQUENCE [LARGE SCALE GENOMIC DNA]</scope>
    <source>
        <strain evidence="7 8">3608</strain>
    </source>
</reference>
<keyword evidence="4 6" id="KW-1133">Transmembrane helix</keyword>
<gene>
    <name evidence="7" type="ORF">HIM_07672</name>
</gene>
<dbReference type="Proteomes" id="UP000054481">
    <property type="component" value="Unassembled WGS sequence"/>
</dbReference>
<evidence type="ECO:0008006" key="9">
    <source>
        <dbReference type="Google" id="ProtNLM"/>
    </source>
</evidence>
<feature type="transmembrane region" description="Helical" evidence="6">
    <location>
        <begin position="78"/>
        <end position="108"/>
    </location>
</feature>
<dbReference type="GO" id="GO:0016020">
    <property type="term" value="C:membrane"/>
    <property type="evidence" value="ECO:0007669"/>
    <property type="project" value="UniProtKB-SubCell"/>
</dbReference>
<evidence type="ECO:0000313" key="7">
    <source>
        <dbReference type="EMBL" id="KJZ72909.1"/>
    </source>
</evidence>